<dbReference type="STRING" id="871968.DESME_03705"/>
<dbReference type="HOGENOM" id="CLU_097806_3_2_9"/>
<evidence type="ECO:0000256" key="1">
    <source>
        <dbReference type="ARBA" id="ARBA00023015"/>
    </source>
</evidence>
<dbReference type="Gene3D" id="1.10.10.10">
    <property type="entry name" value="Winged helix-like DNA-binding domain superfamily/Winged helix DNA-binding domain"/>
    <property type="match status" value="1"/>
</dbReference>
<keyword evidence="6" id="KW-1185">Reference proteome</keyword>
<reference evidence="5 6" key="1">
    <citation type="submission" date="2013-12" db="EMBL/GenBank/DDBJ databases">
        <authorList>
            <consortium name="DOE Joint Genome Institute"/>
            <person name="Smidt H."/>
            <person name="Huntemann M."/>
            <person name="Han J."/>
            <person name="Chen A."/>
            <person name="Kyrpides N."/>
            <person name="Mavromatis K."/>
            <person name="Markowitz V."/>
            <person name="Palaniappan K."/>
            <person name="Ivanova N."/>
            <person name="Schaumberg A."/>
            <person name="Pati A."/>
            <person name="Liolios K."/>
            <person name="Nordberg H.P."/>
            <person name="Cantor M.N."/>
            <person name="Hua S.X."/>
            <person name="Woyke T."/>
        </authorList>
    </citation>
    <scope>NUCLEOTIDE SEQUENCE [LARGE SCALE GENOMIC DNA]</scope>
    <source>
        <strain evidence="6">DSM 15288</strain>
    </source>
</reference>
<dbReference type="SUPFAM" id="SSF46785">
    <property type="entry name" value="Winged helix' DNA-binding domain"/>
    <property type="match status" value="1"/>
</dbReference>
<dbReference type="SMART" id="SM00418">
    <property type="entry name" value="HTH_ARSR"/>
    <property type="match status" value="1"/>
</dbReference>
<evidence type="ECO:0000256" key="2">
    <source>
        <dbReference type="ARBA" id="ARBA00023125"/>
    </source>
</evidence>
<feature type="domain" description="HTH arsR-type" evidence="4">
    <location>
        <begin position="1"/>
        <end position="102"/>
    </location>
</feature>
<keyword evidence="3" id="KW-0804">Transcription</keyword>
<dbReference type="Pfam" id="PF01022">
    <property type="entry name" value="HTH_5"/>
    <property type="match status" value="1"/>
</dbReference>
<dbReference type="PANTHER" id="PTHR33154:SF18">
    <property type="entry name" value="ARSENICAL RESISTANCE OPERON REPRESSOR"/>
    <property type="match status" value="1"/>
</dbReference>
<dbReference type="OrthoDB" id="9798835at2"/>
<dbReference type="PANTHER" id="PTHR33154">
    <property type="entry name" value="TRANSCRIPTIONAL REGULATOR, ARSR FAMILY"/>
    <property type="match status" value="1"/>
</dbReference>
<sequence>MIDTIRISNALSDPIRHRILLMLAKNERGETQGCCNSPYEGVCNCDIVSALGLIQSRVSYHMKELADAKLITEESKGKWKYYYLNQETLRRYIEQVELDFKL</sequence>
<accession>W0EB36</accession>
<dbReference type="InterPro" id="IPR036390">
    <property type="entry name" value="WH_DNA-bd_sf"/>
</dbReference>
<keyword evidence="2" id="KW-0238">DNA-binding</keyword>
<protein>
    <submittedName>
        <fullName evidence="5">Regulatory protein ArsR</fullName>
    </submittedName>
</protein>
<dbReference type="InterPro" id="IPR011991">
    <property type="entry name" value="ArsR-like_HTH"/>
</dbReference>
<dbReference type="InterPro" id="IPR001845">
    <property type="entry name" value="HTH_ArsR_DNA-bd_dom"/>
</dbReference>
<dbReference type="GO" id="GO:0003700">
    <property type="term" value="F:DNA-binding transcription factor activity"/>
    <property type="evidence" value="ECO:0007669"/>
    <property type="project" value="InterPro"/>
</dbReference>
<dbReference type="EMBL" id="CP007032">
    <property type="protein sequence ID" value="AHF06261.1"/>
    <property type="molecule type" value="Genomic_DNA"/>
</dbReference>
<dbReference type="eggNOG" id="COG0640">
    <property type="taxonomic scope" value="Bacteria"/>
</dbReference>
<keyword evidence="1" id="KW-0805">Transcription regulation</keyword>
<dbReference type="InterPro" id="IPR036388">
    <property type="entry name" value="WH-like_DNA-bd_sf"/>
</dbReference>
<evidence type="ECO:0000313" key="6">
    <source>
        <dbReference type="Proteomes" id="UP000010847"/>
    </source>
</evidence>
<evidence type="ECO:0000259" key="4">
    <source>
        <dbReference type="PROSITE" id="PS50987"/>
    </source>
</evidence>
<dbReference type="GO" id="GO:0003677">
    <property type="term" value="F:DNA binding"/>
    <property type="evidence" value="ECO:0007669"/>
    <property type="project" value="UniProtKB-KW"/>
</dbReference>
<dbReference type="Proteomes" id="UP000010847">
    <property type="component" value="Chromosome"/>
</dbReference>
<dbReference type="AlphaFoldDB" id="W0EB36"/>
<organism evidence="5 6">
    <name type="scientific">Desulfitobacterium metallireducens DSM 15288</name>
    <dbReference type="NCBI Taxonomy" id="871968"/>
    <lineage>
        <taxon>Bacteria</taxon>
        <taxon>Bacillati</taxon>
        <taxon>Bacillota</taxon>
        <taxon>Clostridia</taxon>
        <taxon>Eubacteriales</taxon>
        <taxon>Desulfitobacteriaceae</taxon>
        <taxon>Desulfitobacterium</taxon>
    </lineage>
</organism>
<evidence type="ECO:0000313" key="5">
    <source>
        <dbReference type="EMBL" id="AHF06261.1"/>
    </source>
</evidence>
<dbReference type="PROSITE" id="PS50987">
    <property type="entry name" value="HTH_ARSR_2"/>
    <property type="match status" value="1"/>
</dbReference>
<dbReference type="InterPro" id="IPR051081">
    <property type="entry name" value="HTH_MetalResp_TranReg"/>
</dbReference>
<dbReference type="CDD" id="cd00090">
    <property type="entry name" value="HTH_ARSR"/>
    <property type="match status" value="1"/>
</dbReference>
<evidence type="ECO:0000256" key="3">
    <source>
        <dbReference type="ARBA" id="ARBA00023163"/>
    </source>
</evidence>
<gene>
    <name evidence="5" type="ORF">DESME_03705</name>
</gene>
<name>W0EB36_9FIRM</name>
<dbReference type="RefSeq" id="WP_006715243.1">
    <property type="nucleotide sequence ID" value="NZ_CP007032.1"/>
</dbReference>
<dbReference type="KEGG" id="dmt:DESME_03705"/>
<proteinExistence type="predicted"/>